<reference evidence="2 3" key="1">
    <citation type="submission" date="2021-06" db="EMBL/GenBank/DDBJ databases">
        <title>Caerostris extrusa draft genome.</title>
        <authorList>
            <person name="Kono N."/>
            <person name="Arakawa K."/>
        </authorList>
    </citation>
    <scope>NUCLEOTIDE SEQUENCE [LARGE SCALE GENOMIC DNA]</scope>
</reference>
<protein>
    <submittedName>
        <fullName evidence="2">Uncharacterized protein</fullName>
    </submittedName>
</protein>
<dbReference type="AlphaFoldDB" id="A0AAV4N2J2"/>
<dbReference type="Proteomes" id="UP001054945">
    <property type="component" value="Unassembled WGS sequence"/>
</dbReference>
<sequence length="86" mass="10094">MDRQTIIFSHHPEIFHFLILLTSLSVTSLALFGALTHRMATVLKNTPRDKRFTPSDKGSAHPFSKRNRLLRETCPFFYCHVRRYFA</sequence>
<feature type="transmembrane region" description="Helical" evidence="1">
    <location>
        <begin position="14"/>
        <end position="35"/>
    </location>
</feature>
<organism evidence="2 3">
    <name type="scientific">Caerostris extrusa</name>
    <name type="common">Bark spider</name>
    <name type="synonym">Caerostris bankana</name>
    <dbReference type="NCBI Taxonomy" id="172846"/>
    <lineage>
        <taxon>Eukaryota</taxon>
        <taxon>Metazoa</taxon>
        <taxon>Ecdysozoa</taxon>
        <taxon>Arthropoda</taxon>
        <taxon>Chelicerata</taxon>
        <taxon>Arachnida</taxon>
        <taxon>Araneae</taxon>
        <taxon>Araneomorphae</taxon>
        <taxon>Entelegynae</taxon>
        <taxon>Araneoidea</taxon>
        <taxon>Araneidae</taxon>
        <taxon>Caerostris</taxon>
    </lineage>
</organism>
<accession>A0AAV4N2J2</accession>
<keyword evidence="1" id="KW-0812">Transmembrane</keyword>
<keyword evidence="3" id="KW-1185">Reference proteome</keyword>
<evidence type="ECO:0000313" key="2">
    <source>
        <dbReference type="EMBL" id="GIX78653.1"/>
    </source>
</evidence>
<name>A0AAV4N2J2_CAEEX</name>
<keyword evidence="1" id="KW-1133">Transmembrane helix</keyword>
<dbReference type="EMBL" id="BPLR01002857">
    <property type="protein sequence ID" value="GIX78653.1"/>
    <property type="molecule type" value="Genomic_DNA"/>
</dbReference>
<comment type="caution">
    <text evidence="2">The sequence shown here is derived from an EMBL/GenBank/DDBJ whole genome shotgun (WGS) entry which is preliminary data.</text>
</comment>
<gene>
    <name evidence="2" type="ORF">CEXT_253501</name>
</gene>
<evidence type="ECO:0000256" key="1">
    <source>
        <dbReference type="SAM" id="Phobius"/>
    </source>
</evidence>
<keyword evidence="1" id="KW-0472">Membrane</keyword>
<proteinExistence type="predicted"/>
<evidence type="ECO:0000313" key="3">
    <source>
        <dbReference type="Proteomes" id="UP001054945"/>
    </source>
</evidence>